<dbReference type="InterPro" id="IPR020598">
    <property type="entry name" value="rRNA_Ade_methylase_Trfase_N"/>
</dbReference>
<keyword evidence="3 5" id="KW-0949">S-adenosyl-L-methionine</keyword>
<protein>
    <recommendedName>
        <fullName evidence="6">Ribosomal RNA adenine methylase transferase N-terminal domain-containing protein</fullName>
    </recommendedName>
</protein>
<keyword evidence="2 5" id="KW-0808">Transferase</keyword>
<name>A0A2G9ZFI0_9BACT</name>
<feature type="domain" description="Ribosomal RNA adenine methylase transferase N-terminal" evidence="6">
    <location>
        <begin position="25"/>
        <end position="191"/>
    </location>
</feature>
<feature type="binding site" evidence="5">
    <location>
        <position position="18"/>
    </location>
    <ligand>
        <name>S-adenosyl-L-methionine</name>
        <dbReference type="ChEBI" id="CHEBI:59789"/>
    </ligand>
</feature>
<dbReference type="GO" id="GO:0000179">
    <property type="term" value="F:rRNA (adenine-N6,N6-)-dimethyltransferase activity"/>
    <property type="evidence" value="ECO:0007669"/>
    <property type="project" value="UniProtKB-UniRule"/>
</dbReference>
<evidence type="ECO:0000256" key="4">
    <source>
        <dbReference type="ARBA" id="ARBA00022884"/>
    </source>
</evidence>
<dbReference type="InterPro" id="IPR020596">
    <property type="entry name" value="rRNA_Ade_Mease_Trfase_CS"/>
</dbReference>
<feature type="binding site" evidence="5">
    <location>
        <position position="91"/>
    </location>
    <ligand>
        <name>S-adenosyl-L-methionine</name>
        <dbReference type="ChEBI" id="CHEBI:59789"/>
    </ligand>
</feature>
<feature type="binding site" evidence="5">
    <location>
        <position position="45"/>
    </location>
    <ligand>
        <name>S-adenosyl-L-methionine</name>
        <dbReference type="ChEBI" id="CHEBI:59789"/>
    </ligand>
</feature>
<evidence type="ECO:0000256" key="5">
    <source>
        <dbReference type="PROSITE-ProRule" id="PRU01026"/>
    </source>
</evidence>
<reference evidence="7 8" key="1">
    <citation type="submission" date="2017-09" db="EMBL/GenBank/DDBJ databases">
        <title>Depth-based differentiation of microbial function through sediment-hosted aquifers and enrichment of novel symbionts in the deep terrestrial subsurface.</title>
        <authorList>
            <person name="Probst A.J."/>
            <person name="Ladd B."/>
            <person name="Jarett J.K."/>
            <person name="Geller-Mcgrath D.E."/>
            <person name="Sieber C.M."/>
            <person name="Emerson J.B."/>
            <person name="Anantharaman K."/>
            <person name="Thomas B.C."/>
            <person name="Malmstrom R."/>
            <person name="Stieglmeier M."/>
            <person name="Klingl A."/>
            <person name="Woyke T."/>
            <person name="Ryan C.M."/>
            <person name="Banfield J.F."/>
        </authorList>
    </citation>
    <scope>NUCLEOTIDE SEQUENCE [LARGE SCALE GENOMIC DNA]</scope>
    <source>
        <strain evidence="7">CG23_combo_of_CG06-09_8_20_14_all_37_87_8</strain>
    </source>
</reference>
<dbReference type="GO" id="GO:0003723">
    <property type="term" value="F:RNA binding"/>
    <property type="evidence" value="ECO:0007669"/>
    <property type="project" value="UniProtKB-UniRule"/>
</dbReference>
<keyword evidence="4 5" id="KW-0694">RNA-binding</keyword>
<comment type="caution">
    <text evidence="7">The sequence shown here is derived from an EMBL/GenBank/DDBJ whole genome shotgun (WGS) entry which is preliminary data.</text>
</comment>
<dbReference type="PANTHER" id="PTHR11727:SF7">
    <property type="entry name" value="DIMETHYLADENOSINE TRANSFERASE-RELATED"/>
    <property type="match status" value="1"/>
</dbReference>
<dbReference type="AlphaFoldDB" id="A0A2G9ZFI0"/>
<dbReference type="EMBL" id="PCSB01000017">
    <property type="protein sequence ID" value="PIP31929.1"/>
    <property type="molecule type" value="Genomic_DNA"/>
</dbReference>
<evidence type="ECO:0000256" key="1">
    <source>
        <dbReference type="ARBA" id="ARBA00022603"/>
    </source>
</evidence>
<evidence type="ECO:0000256" key="2">
    <source>
        <dbReference type="ARBA" id="ARBA00022679"/>
    </source>
</evidence>
<dbReference type="InterPro" id="IPR029063">
    <property type="entry name" value="SAM-dependent_MTases_sf"/>
</dbReference>
<dbReference type="Proteomes" id="UP000230447">
    <property type="component" value="Unassembled WGS sequence"/>
</dbReference>
<dbReference type="Gene3D" id="3.40.50.150">
    <property type="entry name" value="Vaccinia Virus protein VP39"/>
    <property type="match status" value="1"/>
</dbReference>
<dbReference type="InterPro" id="IPR023165">
    <property type="entry name" value="rRNA_Ade_diMease-like_C"/>
</dbReference>
<gene>
    <name evidence="7" type="ORF">COX24_00900</name>
</gene>
<evidence type="ECO:0000313" key="7">
    <source>
        <dbReference type="EMBL" id="PIP31929.1"/>
    </source>
</evidence>
<dbReference type="SMART" id="SM00650">
    <property type="entry name" value="rADc"/>
    <property type="match status" value="1"/>
</dbReference>
<dbReference type="CDD" id="cd02440">
    <property type="entry name" value="AdoMet_MTases"/>
    <property type="match status" value="1"/>
</dbReference>
<feature type="binding site" evidence="5">
    <location>
        <position position="20"/>
    </location>
    <ligand>
        <name>S-adenosyl-L-methionine</name>
        <dbReference type="ChEBI" id="CHEBI:59789"/>
    </ligand>
</feature>
<dbReference type="NCBIfam" id="NF000499">
    <property type="entry name" value="Erm23S_rRNA_broad"/>
    <property type="match status" value="1"/>
</dbReference>
<proteinExistence type="inferred from homology"/>
<dbReference type="PROSITE" id="PS51689">
    <property type="entry name" value="SAM_RNA_A_N6_MT"/>
    <property type="match status" value="1"/>
</dbReference>
<feature type="binding site" evidence="5">
    <location>
        <position position="107"/>
    </location>
    <ligand>
        <name>S-adenosyl-L-methionine</name>
        <dbReference type="ChEBI" id="CHEBI:59789"/>
    </ligand>
</feature>
<dbReference type="PROSITE" id="PS01131">
    <property type="entry name" value="RRNA_A_DIMETH"/>
    <property type="match status" value="1"/>
</dbReference>
<dbReference type="Pfam" id="PF00398">
    <property type="entry name" value="RrnaAD"/>
    <property type="match status" value="1"/>
</dbReference>
<dbReference type="InterPro" id="IPR001737">
    <property type="entry name" value="KsgA/Erm"/>
</dbReference>
<dbReference type="SUPFAM" id="SSF53335">
    <property type="entry name" value="S-adenosyl-L-methionine-dependent methyltransferases"/>
    <property type="match status" value="1"/>
</dbReference>
<keyword evidence="1 5" id="KW-0489">Methyltransferase</keyword>
<evidence type="ECO:0000313" key="8">
    <source>
        <dbReference type="Proteomes" id="UP000230447"/>
    </source>
</evidence>
<dbReference type="Gene3D" id="1.10.8.100">
    <property type="entry name" value="Ribosomal RNA adenine dimethylase-like, domain 2"/>
    <property type="match status" value="1"/>
</dbReference>
<dbReference type="PANTHER" id="PTHR11727">
    <property type="entry name" value="DIMETHYLADENOSINE TRANSFERASE"/>
    <property type="match status" value="1"/>
</dbReference>
<comment type="similarity">
    <text evidence="5">Belongs to the class I-like SAM-binding methyltransferase superfamily. rRNA adenine N(6)-methyltransferase family.</text>
</comment>
<evidence type="ECO:0000259" key="6">
    <source>
        <dbReference type="SMART" id="SM00650"/>
    </source>
</evidence>
<accession>A0A2G9ZFI0</accession>
<feature type="binding site" evidence="5">
    <location>
        <position position="66"/>
    </location>
    <ligand>
        <name>S-adenosyl-L-methionine</name>
        <dbReference type="ChEBI" id="CHEBI:59789"/>
    </ligand>
</feature>
<organism evidence="7 8">
    <name type="scientific">bacterium (Candidatus Gribaldobacteria) CG23_combo_of_CG06-09_8_20_14_all_37_87_8</name>
    <dbReference type="NCBI Taxonomy" id="2014278"/>
    <lineage>
        <taxon>Bacteria</taxon>
        <taxon>Candidatus Gribaldobacteria</taxon>
    </lineage>
</organism>
<evidence type="ECO:0000256" key="3">
    <source>
        <dbReference type="ARBA" id="ARBA00022691"/>
    </source>
</evidence>
<sequence>MSERPMGKDERQLSHAQNFLKSSEFVGDLIDRTGIKSGDFVVEIGPGKGIITLELSKRAEKVVGVELDPTLVRSLKAGFSGKDNVEIVEADFLKWDLPKRPYKVFANIPFNMTADMVNKLLSAENPPEAAYLIMQDRAAGRFMGPPFGPSSQMSTLLQPFYNMGIIVRIDRREFSPVPNVNAVLARFEKRKEPAVDPTYQTLYRDFVVYGYNQWKPTLLESFRGVFTGKQLDIMARDLGLGGLKPSEVNIDQWIGMFGVFMQHVPQDKKDLIKGAERRLKSMQSGMKKQHRTRRR</sequence>